<proteinExistence type="predicted"/>
<keyword evidence="3 6" id="KW-0812">Transmembrane</keyword>
<dbReference type="PANTHER" id="PTHR43124:SF10">
    <property type="entry name" value="PURINE EFFLUX PUMP PBUE"/>
    <property type="match status" value="1"/>
</dbReference>
<dbReference type="Gene3D" id="1.20.1250.20">
    <property type="entry name" value="MFS general substrate transporter like domains"/>
    <property type="match status" value="1"/>
</dbReference>
<dbReference type="EMBL" id="MINH01000019">
    <property type="protein sequence ID" value="POG10936.1"/>
    <property type="molecule type" value="Genomic_DNA"/>
</dbReference>
<organism evidence="7 8">
    <name type="scientific">Pseudomonas putida</name>
    <name type="common">Arthrobacter siderocapsulatus</name>
    <dbReference type="NCBI Taxonomy" id="303"/>
    <lineage>
        <taxon>Bacteria</taxon>
        <taxon>Pseudomonadati</taxon>
        <taxon>Pseudomonadota</taxon>
        <taxon>Gammaproteobacteria</taxon>
        <taxon>Pseudomonadales</taxon>
        <taxon>Pseudomonadaceae</taxon>
        <taxon>Pseudomonas</taxon>
    </lineage>
</organism>
<keyword evidence="2" id="KW-1003">Cell membrane</keyword>
<dbReference type="Proteomes" id="UP000237230">
    <property type="component" value="Unassembled WGS sequence"/>
</dbReference>
<feature type="transmembrane region" description="Helical" evidence="6">
    <location>
        <begin position="247"/>
        <end position="268"/>
    </location>
</feature>
<evidence type="ECO:0000256" key="1">
    <source>
        <dbReference type="ARBA" id="ARBA00004651"/>
    </source>
</evidence>
<evidence type="ECO:0000256" key="4">
    <source>
        <dbReference type="ARBA" id="ARBA00022989"/>
    </source>
</evidence>
<dbReference type="AlphaFoldDB" id="A0A2S3X5T1"/>
<dbReference type="RefSeq" id="WP_103447695.1">
    <property type="nucleotide sequence ID" value="NZ_MINH01000019.1"/>
</dbReference>
<feature type="transmembrane region" description="Helical" evidence="6">
    <location>
        <begin position="361"/>
        <end position="383"/>
    </location>
</feature>
<dbReference type="OrthoDB" id="7027388at2"/>
<dbReference type="GO" id="GO:0022857">
    <property type="term" value="F:transmembrane transporter activity"/>
    <property type="evidence" value="ECO:0007669"/>
    <property type="project" value="InterPro"/>
</dbReference>
<evidence type="ECO:0000256" key="6">
    <source>
        <dbReference type="SAM" id="Phobius"/>
    </source>
</evidence>
<dbReference type="InterPro" id="IPR011701">
    <property type="entry name" value="MFS"/>
</dbReference>
<evidence type="ECO:0000313" key="8">
    <source>
        <dbReference type="Proteomes" id="UP000237230"/>
    </source>
</evidence>
<evidence type="ECO:0000256" key="5">
    <source>
        <dbReference type="ARBA" id="ARBA00023136"/>
    </source>
</evidence>
<keyword evidence="4 6" id="KW-1133">Transmembrane helix</keyword>
<dbReference type="SUPFAM" id="SSF103473">
    <property type="entry name" value="MFS general substrate transporter"/>
    <property type="match status" value="1"/>
</dbReference>
<feature type="transmembrane region" description="Helical" evidence="6">
    <location>
        <begin position="301"/>
        <end position="320"/>
    </location>
</feature>
<comment type="subcellular location">
    <subcellularLocation>
        <location evidence="1">Cell membrane</location>
        <topology evidence="1">Multi-pass membrane protein</topology>
    </subcellularLocation>
</comment>
<feature type="transmembrane region" description="Helical" evidence="6">
    <location>
        <begin position="79"/>
        <end position="97"/>
    </location>
</feature>
<dbReference type="Pfam" id="PF07690">
    <property type="entry name" value="MFS_1"/>
    <property type="match status" value="1"/>
</dbReference>
<feature type="transmembrane region" description="Helical" evidence="6">
    <location>
        <begin position="138"/>
        <end position="158"/>
    </location>
</feature>
<dbReference type="PANTHER" id="PTHR43124">
    <property type="entry name" value="PURINE EFFLUX PUMP PBUE"/>
    <property type="match status" value="1"/>
</dbReference>
<feature type="transmembrane region" description="Helical" evidence="6">
    <location>
        <begin position="164"/>
        <end position="186"/>
    </location>
</feature>
<feature type="transmembrane region" description="Helical" evidence="6">
    <location>
        <begin position="332"/>
        <end position="355"/>
    </location>
</feature>
<dbReference type="GO" id="GO:0005886">
    <property type="term" value="C:plasma membrane"/>
    <property type="evidence" value="ECO:0007669"/>
    <property type="project" value="UniProtKB-SubCell"/>
</dbReference>
<evidence type="ECO:0000256" key="3">
    <source>
        <dbReference type="ARBA" id="ARBA00022692"/>
    </source>
</evidence>
<reference evidence="7 8" key="2">
    <citation type="submission" date="2018-03" db="EMBL/GenBank/DDBJ databases">
        <title>Draft genome of Pseudomonas putida strain KH-21-114.</title>
        <authorList>
            <person name="Yoshizawa S."/>
            <person name="Khan N.H."/>
            <person name="Nishimura M."/>
            <person name="Chiura H.X."/>
            <person name="Ogura Y."/>
            <person name="Hayashi T."/>
            <person name="Kogure K."/>
        </authorList>
    </citation>
    <scope>NUCLEOTIDE SEQUENCE [LARGE SCALE GENOMIC DNA]</scope>
    <source>
        <strain evidence="7 8">KH-21-114</strain>
    </source>
</reference>
<evidence type="ECO:0000313" key="7">
    <source>
        <dbReference type="EMBL" id="POG10936.1"/>
    </source>
</evidence>
<feature type="transmembrane region" description="Helical" evidence="6">
    <location>
        <begin position="12"/>
        <end position="38"/>
    </location>
</feature>
<sequence>MRTTTSNPIDKTSVYICAGLVSAGGALLLNVLPVLFGALAEQFGYGEQQLGSLAMAMNLGFGVLGLASLLWIQRLSWRVISTLSSLLVVAALAGMLGNPTYETLMLLMALAGAGTGALYALAMTIFGDSAQPERAFGFKLGMETVPGALLLIVLPVAVAPLWGFQGMLVTLVISMLLMGVVPLPWVPSRSARQLEARAGGAPVVCRHSRTIAWLSLLASLVFLTGIMSVWAFLELMGKKSGLSSDTIGSVLALGFIINAGGGFIASSVGLKAGRFLPVAVIIAAEVAGLVLLAQFDSLTTYVAGVMCFLFSISFVLAYTFGVMAEFDLSGRLVALGALCLSVGAAVGPAVGGLLIEAYGYTAVLLFSGACSISVLAIYGAAVLRSQQAGKREPMGDAVTLPKL</sequence>
<feature type="transmembrane region" description="Helical" evidence="6">
    <location>
        <begin position="275"/>
        <end position="295"/>
    </location>
</feature>
<gene>
    <name evidence="7" type="ORF">BGP84_14775</name>
</gene>
<feature type="transmembrane region" description="Helical" evidence="6">
    <location>
        <begin position="211"/>
        <end position="232"/>
    </location>
</feature>
<accession>A0A2S3X5T1</accession>
<name>A0A2S3X5T1_PSEPU</name>
<keyword evidence="5 6" id="KW-0472">Membrane</keyword>
<dbReference type="InterPro" id="IPR036259">
    <property type="entry name" value="MFS_trans_sf"/>
</dbReference>
<feature type="transmembrane region" description="Helical" evidence="6">
    <location>
        <begin position="103"/>
        <end position="126"/>
    </location>
</feature>
<feature type="transmembrane region" description="Helical" evidence="6">
    <location>
        <begin position="50"/>
        <end position="72"/>
    </location>
</feature>
<protein>
    <submittedName>
        <fullName evidence="7">MFS transporter</fullName>
    </submittedName>
</protein>
<reference evidence="7 8" key="1">
    <citation type="submission" date="2016-08" db="EMBL/GenBank/DDBJ databases">
        <authorList>
            <person name="Seilhamer J.J."/>
        </authorList>
    </citation>
    <scope>NUCLEOTIDE SEQUENCE [LARGE SCALE GENOMIC DNA]</scope>
    <source>
        <strain evidence="7 8">KH-21-114</strain>
    </source>
</reference>
<evidence type="ECO:0000256" key="2">
    <source>
        <dbReference type="ARBA" id="ARBA00022475"/>
    </source>
</evidence>
<comment type="caution">
    <text evidence="7">The sequence shown here is derived from an EMBL/GenBank/DDBJ whole genome shotgun (WGS) entry which is preliminary data.</text>
</comment>
<dbReference type="InterPro" id="IPR050189">
    <property type="entry name" value="MFS_Efflux_Transporters"/>
</dbReference>